<dbReference type="Pfam" id="PF12937">
    <property type="entry name" value="F-box-like"/>
    <property type="match status" value="1"/>
</dbReference>
<feature type="domain" description="F-box" evidence="2">
    <location>
        <begin position="62"/>
        <end position="120"/>
    </location>
</feature>
<proteinExistence type="predicted"/>
<name>A0ABR3FM33_9AGAR</name>
<dbReference type="InterPro" id="IPR001810">
    <property type="entry name" value="F-box_dom"/>
</dbReference>
<gene>
    <name evidence="3" type="ORF">V5O48_005545</name>
</gene>
<accession>A0ABR3FM33</accession>
<dbReference type="InterPro" id="IPR036047">
    <property type="entry name" value="F-box-like_dom_sf"/>
</dbReference>
<sequence length="539" mass="61422">MKPQNLLETLRSPHASFFTSQETSKWVQRAQSGIHDYEKQIQQLRTKQAILKRDMACYSSLSSPIRKLPSEILRRIFGFASGQNSFGYPLGWRSPAFTLSSVCSRWREIALGSSEIWSNIGVSFEDRAMYPLKLALGRSRNHPLTLHVDGGSYTYGYNDEDDAKLEAYFRVLTDHCTRWRELDFSEALYTLGAMTGGHETPLLESVTCGGPNLYGLFTRELSRTPNLTDVSYYFPDVRYVDLERLYAAFPWQTMRHLTMEYDKQDTLDGILELLQKGTDLQSLVYNGTTSSLDADGRYVAYQTTKSGRTKEEECIVSRISSLTIDMQGPEGFYQIVQDLLNSLVLPFLTCLDMQCLCFTYGDHFQTSWPRQALSECLEHSGCNLTTLRLSGIPLSDSDVGSLLQHSPSIHTFALREFLAEEESPKEKPHRTVTKSLLKRLCGRMVSDDVFSVQHPLLTKLTFLRLEVKSSFDADKEFVDLIKSRWTKPDGDDSSCTIKRLRTVEFHVERKLSAIIYEPLKWIDSDGMMISVFGDSERVV</sequence>
<dbReference type="EMBL" id="JBAHYK010000223">
    <property type="protein sequence ID" value="KAL0576440.1"/>
    <property type="molecule type" value="Genomic_DNA"/>
</dbReference>
<dbReference type="InterPro" id="IPR032675">
    <property type="entry name" value="LRR_dom_sf"/>
</dbReference>
<feature type="coiled-coil region" evidence="1">
    <location>
        <begin position="27"/>
        <end position="54"/>
    </location>
</feature>
<evidence type="ECO:0000256" key="1">
    <source>
        <dbReference type="SAM" id="Coils"/>
    </source>
</evidence>
<dbReference type="Gene3D" id="3.80.10.10">
    <property type="entry name" value="Ribonuclease Inhibitor"/>
    <property type="match status" value="1"/>
</dbReference>
<organism evidence="3 4">
    <name type="scientific">Marasmius crinis-equi</name>
    <dbReference type="NCBI Taxonomy" id="585013"/>
    <lineage>
        <taxon>Eukaryota</taxon>
        <taxon>Fungi</taxon>
        <taxon>Dikarya</taxon>
        <taxon>Basidiomycota</taxon>
        <taxon>Agaricomycotina</taxon>
        <taxon>Agaricomycetes</taxon>
        <taxon>Agaricomycetidae</taxon>
        <taxon>Agaricales</taxon>
        <taxon>Marasmiineae</taxon>
        <taxon>Marasmiaceae</taxon>
        <taxon>Marasmius</taxon>
    </lineage>
</organism>
<evidence type="ECO:0000313" key="4">
    <source>
        <dbReference type="Proteomes" id="UP001465976"/>
    </source>
</evidence>
<reference evidence="3 4" key="1">
    <citation type="submission" date="2024-02" db="EMBL/GenBank/DDBJ databases">
        <title>A draft genome for the cacao thread blight pathogen Marasmius crinis-equi.</title>
        <authorList>
            <person name="Cohen S.P."/>
            <person name="Baruah I.K."/>
            <person name="Amoako-Attah I."/>
            <person name="Bukari Y."/>
            <person name="Meinhardt L.W."/>
            <person name="Bailey B.A."/>
        </authorList>
    </citation>
    <scope>NUCLEOTIDE SEQUENCE [LARGE SCALE GENOMIC DNA]</scope>
    <source>
        <strain evidence="3 4">GH-76</strain>
    </source>
</reference>
<dbReference type="Proteomes" id="UP001465976">
    <property type="component" value="Unassembled WGS sequence"/>
</dbReference>
<keyword evidence="4" id="KW-1185">Reference proteome</keyword>
<dbReference type="PROSITE" id="PS50181">
    <property type="entry name" value="FBOX"/>
    <property type="match status" value="1"/>
</dbReference>
<keyword evidence="1" id="KW-0175">Coiled coil</keyword>
<protein>
    <recommendedName>
        <fullName evidence="2">F-box domain-containing protein</fullName>
    </recommendedName>
</protein>
<comment type="caution">
    <text evidence="3">The sequence shown here is derived from an EMBL/GenBank/DDBJ whole genome shotgun (WGS) entry which is preliminary data.</text>
</comment>
<dbReference type="Gene3D" id="1.20.1280.50">
    <property type="match status" value="1"/>
</dbReference>
<evidence type="ECO:0000259" key="2">
    <source>
        <dbReference type="PROSITE" id="PS50181"/>
    </source>
</evidence>
<evidence type="ECO:0000313" key="3">
    <source>
        <dbReference type="EMBL" id="KAL0576440.1"/>
    </source>
</evidence>
<dbReference type="SUPFAM" id="SSF81383">
    <property type="entry name" value="F-box domain"/>
    <property type="match status" value="1"/>
</dbReference>